<name>A0A1F7U9Q6_9BACT</name>
<keyword evidence="11" id="KW-0456">Lyase</keyword>
<sequence>MADAPIFEKKNILVTGGAGFIGSVLCERLLKEHHVICVDNLCTSYATNIDHLLKDQNFEFIRADINQPLDLDKYSELERFKVKFQGVQEIYHLACPTSAKNFDKFRQDTLLANSVGMRNILDLAVKYKAKFFQASTSVIYGPRPADGRLSKEADSGFIDHLSRRACYDEGKRFAETMCQTYKEVHGIDVRIARIFRTYGPRMPLFDGQMVPDFVIDALDGKDVVIYGDENFRTSLVFVTDVVDGILRLMNLPKDPGPLNLGSDYDVKLVDVAQRIIALTNSTSKIRFDPPLLFMSQLCLPDLTKAKDLLGWIPLVSLEQGLKKSIEYTTAHRGLIRMTFG</sequence>
<dbReference type="GO" id="GO:0070403">
    <property type="term" value="F:NAD+ binding"/>
    <property type="evidence" value="ECO:0007669"/>
    <property type="project" value="InterPro"/>
</dbReference>
<dbReference type="Pfam" id="PF01370">
    <property type="entry name" value="Epimerase"/>
    <property type="match status" value="1"/>
</dbReference>
<gene>
    <name evidence="14" type="ORF">A3C96_00070</name>
</gene>
<reference evidence="14 15" key="1">
    <citation type="journal article" date="2016" name="Nat. Commun.">
        <title>Thousands of microbial genomes shed light on interconnected biogeochemical processes in an aquifer system.</title>
        <authorList>
            <person name="Anantharaman K."/>
            <person name="Brown C.T."/>
            <person name="Hug L.A."/>
            <person name="Sharon I."/>
            <person name="Castelle C.J."/>
            <person name="Probst A.J."/>
            <person name="Thomas B.C."/>
            <person name="Singh A."/>
            <person name="Wilkins M.J."/>
            <person name="Karaoz U."/>
            <person name="Brodie E.L."/>
            <person name="Williams K.H."/>
            <person name="Hubbard S.S."/>
            <person name="Banfield J.F."/>
        </authorList>
    </citation>
    <scope>NUCLEOTIDE SEQUENCE [LARGE SCALE GENOMIC DNA]</scope>
</reference>
<evidence type="ECO:0000256" key="9">
    <source>
        <dbReference type="ARBA" id="ARBA00023136"/>
    </source>
</evidence>
<keyword evidence="6" id="KW-1133">Transmembrane helix</keyword>
<evidence type="ECO:0000256" key="8">
    <source>
        <dbReference type="ARBA" id="ARBA00023034"/>
    </source>
</evidence>
<keyword evidence="7" id="KW-0520">NAD</keyword>
<dbReference type="PANTHER" id="PTHR43078">
    <property type="entry name" value="UDP-GLUCURONIC ACID DECARBOXYLASE-RELATED"/>
    <property type="match status" value="1"/>
</dbReference>
<keyword evidence="8" id="KW-0333">Golgi apparatus</keyword>
<feature type="domain" description="NAD-dependent epimerase/dehydratase" evidence="13">
    <location>
        <begin position="12"/>
        <end position="261"/>
    </location>
</feature>
<evidence type="ECO:0000256" key="7">
    <source>
        <dbReference type="ARBA" id="ARBA00023027"/>
    </source>
</evidence>
<dbReference type="PANTHER" id="PTHR43078:SF6">
    <property type="entry name" value="UDP-GLUCURONIC ACID DECARBOXYLASE 1"/>
    <property type="match status" value="1"/>
</dbReference>
<dbReference type="InterPro" id="IPR001509">
    <property type="entry name" value="Epimerase_deHydtase"/>
</dbReference>
<keyword evidence="9" id="KW-0472">Membrane</keyword>
<dbReference type="GO" id="GO:0042732">
    <property type="term" value="P:D-xylose metabolic process"/>
    <property type="evidence" value="ECO:0007669"/>
    <property type="project" value="InterPro"/>
</dbReference>
<evidence type="ECO:0000256" key="2">
    <source>
        <dbReference type="ARBA" id="ARBA00004323"/>
    </source>
</evidence>
<evidence type="ECO:0000256" key="4">
    <source>
        <dbReference type="ARBA" id="ARBA00022793"/>
    </source>
</evidence>
<evidence type="ECO:0000256" key="5">
    <source>
        <dbReference type="ARBA" id="ARBA00022968"/>
    </source>
</evidence>
<comment type="cofactor">
    <cofactor evidence="1">
        <name>NAD(+)</name>
        <dbReference type="ChEBI" id="CHEBI:57540"/>
    </cofactor>
</comment>
<comment type="caution">
    <text evidence="14">The sequence shown here is derived from an EMBL/GenBank/DDBJ whole genome shotgun (WGS) entry which is preliminary data.</text>
</comment>
<accession>A0A1F7U9Q6</accession>
<dbReference type="AlphaFoldDB" id="A0A1F7U9Q6"/>
<evidence type="ECO:0000313" key="15">
    <source>
        <dbReference type="Proteomes" id="UP000177088"/>
    </source>
</evidence>
<dbReference type="InterPro" id="IPR036291">
    <property type="entry name" value="NAD(P)-bd_dom_sf"/>
</dbReference>
<evidence type="ECO:0000259" key="13">
    <source>
        <dbReference type="Pfam" id="PF01370"/>
    </source>
</evidence>
<proteinExistence type="predicted"/>
<dbReference type="SUPFAM" id="SSF51735">
    <property type="entry name" value="NAD(P)-binding Rossmann-fold domains"/>
    <property type="match status" value="1"/>
</dbReference>
<comment type="subcellular location">
    <subcellularLocation>
        <location evidence="2">Golgi apparatus membrane</location>
        <topology evidence="2">Single-pass type II membrane protein</topology>
    </subcellularLocation>
    <subcellularLocation>
        <location evidence="12">Golgi apparatus</location>
        <location evidence="12">Golgi stack membrane</location>
    </subcellularLocation>
</comment>
<dbReference type="GO" id="GO:0005737">
    <property type="term" value="C:cytoplasm"/>
    <property type="evidence" value="ECO:0007669"/>
    <property type="project" value="TreeGrafter"/>
</dbReference>
<evidence type="ECO:0000256" key="3">
    <source>
        <dbReference type="ARBA" id="ARBA00022692"/>
    </source>
</evidence>
<keyword evidence="5" id="KW-0735">Signal-anchor</keyword>
<evidence type="ECO:0000256" key="1">
    <source>
        <dbReference type="ARBA" id="ARBA00001911"/>
    </source>
</evidence>
<dbReference type="FunFam" id="3.40.50.720:FF:000065">
    <property type="entry name" value="UDP-glucuronic acid decarboxylase 1"/>
    <property type="match status" value="1"/>
</dbReference>
<evidence type="ECO:0000256" key="12">
    <source>
        <dbReference type="ARBA" id="ARBA00037859"/>
    </source>
</evidence>
<protein>
    <recommendedName>
        <fullName evidence="13">NAD-dependent epimerase/dehydratase domain-containing protein</fullName>
    </recommendedName>
</protein>
<keyword evidence="4" id="KW-0210">Decarboxylase</keyword>
<dbReference type="EMBL" id="MGEA01000004">
    <property type="protein sequence ID" value="OGL75003.1"/>
    <property type="molecule type" value="Genomic_DNA"/>
</dbReference>
<dbReference type="Proteomes" id="UP000177088">
    <property type="component" value="Unassembled WGS sequence"/>
</dbReference>
<evidence type="ECO:0000256" key="6">
    <source>
        <dbReference type="ARBA" id="ARBA00022989"/>
    </source>
</evidence>
<dbReference type="InterPro" id="IPR044516">
    <property type="entry name" value="UXS-like"/>
</dbReference>
<evidence type="ECO:0000256" key="10">
    <source>
        <dbReference type="ARBA" id="ARBA00023180"/>
    </source>
</evidence>
<keyword evidence="10" id="KW-0325">Glycoprotein</keyword>
<organism evidence="14 15">
    <name type="scientific">Candidatus Uhrbacteria bacterium RIFCSPHIGHO2_02_FULL_60_10</name>
    <dbReference type="NCBI Taxonomy" id="1802392"/>
    <lineage>
        <taxon>Bacteria</taxon>
        <taxon>Candidatus Uhriibacteriota</taxon>
    </lineage>
</organism>
<keyword evidence="3" id="KW-0812">Transmembrane</keyword>
<dbReference type="GO" id="GO:0048040">
    <property type="term" value="F:UDP-glucuronate decarboxylase activity"/>
    <property type="evidence" value="ECO:0007669"/>
    <property type="project" value="TreeGrafter"/>
</dbReference>
<evidence type="ECO:0000313" key="14">
    <source>
        <dbReference type="EMBL" id="OGL75003.1"/>
    </source>
</evidence>
<dbReference type="Gene3D" id="3.40.50.720">
    <property type="entry name" value="NAD(P)-binding Rossmann-like Domain"/>
    <property type="match status" value="1"/>
</dbReference>
<evidence type="ECO:0000256" key="11">
    <source>
        <dbReference type="ARBA" id="ARBA00023239"/>
    </source>
</evidence>